<keyword evidence="3" id="KW-1185">Reference proteome</keyword>
<sequence length="200" mass="22329">MEGDTHSQGDPEKDIRNLFDPETMSGVDDDNRKGSSSGGDDDGNVTGDGEKGRVDSRDGQDGEAGQKTEKKGRTWVPWRKKEKTTFTVEVFRLPYRNEAVTTQAKDTTESEDEQNVLKAQKTDSPLKGGEEGKAKEQPSPEQPTKKETGKLRNDQLPPVPRGSIFVTKVEFEAYDERSVRTQTTLTDVRKKVQDKKPDVE</sequence>
<evidence type="ECO:0000313" key="2">
    <source>
        <dbReference type="EMBL" id="KAA8897743.1"/>
    </source>
</evidence>
<protein>
    <submittedName>
        <fullName evidence="2">Uncharacterized protein</fullName>
    </submittedName>
</protein>
<evidence type="ECO:0000313" key="3">
    <source>
        <dbReference type="Proteomes" id="UP000326924"/>
    </source>
</evidence>
<feature type="region of interest" description="Disordered" evidence="1">
    <location>
        <begin position="1"/>
        <end position="164"/>
    </location>
</feature>
<name>A0A5J5EMN3_9PEZI</name>
<feature type="compositionally biased region" description="Basic and acidic residues" evidence="1">
    <location>
        <begin position="48"/>
        <end position="72"/>
    </location>
</feature>
<dbReference type="AlphaFoldDB" id="A0A5J5EMN3"/>
<dbReference type="Proteomes" id="UP000326924">
    <property type="component" value="Unassembled WGS sequence"/>
</dbReference>
<proteinExistence type="predicted"/>
<feature type="compositionally biased region" description="Basic and acidic residues" evidence="1">
    <location>
        <begin position="128"/>
        <end position="153"/>
    </location>
</feature>
<comment type="caution">
    <text evidence="2">The sequence shown here is derived from an EMBL/GenBank/DDBJ whole genome shotgun (WGS) entry which is preliminary data.</text>
</comment>
<feature type="compositionally biased region" description="Basic and acidic residues" evidence="1">
    <location>
        <begin position="1"/>
        <end position="19"/>
    </location>
</feature>
<evidence type="ECO:0000256" key="1">
    <source>
        <dbReference type="SAM" id="MobiDB-lite"/>
    </source>
</evidence>
<accession>A0A5J5EMN3</accession>
<reference evidence="2 3" key="1">
    <citation type="submission" date="2019-09" db="EMBL/GenBank/DDBJ databases">
        <title>Draft genome of the ectomycorrhizal ascomycete Sphaerosporella brunnea.</title>
        <authorList>
            <consortium name="DOE Joint Genome Institute"/>
            <person name="Benucci G.M."/>
            <person name="Marozzi G."/>
            <person name="Antonielli L."/>
            <person name="Sanchez S."/>
            <person name="Marco P."/>
            <person name="Wang X."/>
            <person name="Falini L.B."/>
            <person name="Barry K."/>
            <person name="Haridas S."/>
            <person name="Lipzen A."/>
            <person name="Labutti K."/>
            <person name="Grigoriev I.V."/>
            <person name="Murat C."/>
            <person name="Martin F."/>
            <person name="Albertini E."/>
            <person name="Donnini D."/>
            <person name="Bonito G."/>
        </authorList>
    </citation>
    <scope>NUCLEOTIDE SEQUENCE [LARGE SCALE GENOMIC DNA]</scope>
    <source>
        <strain evidence="2 3">Sb_GMNB300</strain>
    </source>
</reference>
<organism evidence="2 3">
    <name type="scientific">Sphaerosporella brunnea</name>
    <dbReference type="NCBI Taxonomy" id="1250544"/>
    <lineage>
        <taxon>Eukaryota</taxon>
        <taxon>Fungi</taxon>
        <taxon>Dikarya</taxon>
        <taxon>Ascomycota</taxon>
        <taxon>Pezizomycotina</taxon>
        <taxon>Pezizomycetes</taxon>
        <taxon>Pezizales</taxon>
        <taxon>Pyronemataceae</taxon>
        <taxon>Sphaerosporella</taxon>
    </lineage>
</organism>
<dbReference type="EMBL" id="VXIS01000194">
    <property type="protein sequence ID" value="KAA8897743.1"/>
    <property type="molecule type" value="Genomic_DNA"/>
</dbReference>
<dbReference type="InParanoid" id="A0A5J5EMN3"/>
<gene>
    <name evidence="2" type="ORF">FN846DRAFT_910291</name>
</gene>